<comment type="caution">
    <text evidence="2">The sequence shown here is derived from an EMBL/GenBank/DDBJ whole genome shotgun (WGS) entry which is preliminary data.</text>
</comment>
<evidence type="ECO:0000256" key="1">
    <source>
        <dbReference type="SAM" id="MobiDB-lite"/>
    </source>
</evidence>
<evidence type="ECO:0000313" key="2">
    <source>
        <dbReference type="EMBL" id="KAJ4430527.1"/>
    </source>
</evidence>
<keyword evidence="3" id="KW-1185">Reference proteome</keyword>
<reference evidence="2 3" key="1">
    <citation type="journal article" date="2022" name="Allergy">
        <title>Genome assembly and annotation of Periplaneta americana reveal a comprehensive cockroach allergen profile.</title>
        <authorList>
            <person name="Wang L."/>
            <person name="Xiong Q."/>
            <person name="Saelim N."/>
            <person name="Wang L."/>
            <person name="Nong W."/>
            <person name="Wan A.T."/>
            <person name="Shi M."/>
            <person name="Liu X."/>
            <person name="Cao Q."/>
            <person name="Hui J.H.L."/>
            <person name="Sookrung N."/>
            <person name="Leung T.F."/>
            <person name="Tungtrongchitr A."/>
            <person name="Tsui S.K.W."/>
        </authorList>
    </citation>
    <scope>NUCLEOTIDE SEQUENCE [LARGE SCALE GENOMIC DNA]</scope>
    <source>
        <strain evidence="2">PWHHKU_190912</strain>
    </source>
</reference>
<gene>
    <name evidence="2" type="ORF">ANN_19115</name>
</gene>
<feature type="compositionally biased region" description="Basic and acidic residues" evidence="1">
    <location>
        <begin position="86"/>
        <end position="95"/>
    </location>
</feature>
<evidence type="ECO:0000313" key="3">
    <source>
        <dbReference type="Proteomes" id="UP001148838"/>
    </source>
</evidence>
<feature type="region of interest" description="Disordered" evidence="1">
    <location>
        <begin position="45"/>
        <end position="116"/>
    </location>
</feature>
<organism evidence="2 3">
    <name type="scientific">Periplaneta americana</name>
    <name type="common">American cockroach</name>
    <name type="synonym">Blatta americana</name>
    <dbReference type="NCBI Taxonomy" id="6978"/>
    <lineage>
        <taxon>Eukaryota</taxon>
        <taxon>Metazoa</taxon>
        <taxon>Ecdysozoa</taxon>
        <taxon>Arthropoda</taxon>
        <taxon>Hexapoda</taxon>
        <taxon>Insecta</taxon>
        <taxon>Pterygota</taxon>
        <taxon>Neoptera</taxon>
        <taxon>Polyneoptera</taxon>
        <taxon>Dictyoptera</taxon>
        <taxon>Blattodea</taxon>
        <taxon>Blattoidea</taxon>
        <taxon>Blattidae</taxon>
        <taxon>Blattinae</taxon>
        <taxon>Periplaneta</taxon>
    </lineage>
</organism>
<sequence length="116" mass="13236">MIECMVKILELVDPAIPTIIAGDLNCRLDKPDRKCRALLELMEEEGFQRRHTRPRNKFLVHHQKASSSKGGLLATEQHRTGTQSRTKVDPEDTRRSTLQRDTSPRAGDEPHRIRAA</sequence>
<dbReference type="EMBL" id="JAJSOF020000031">
    <property type="protein sequence ID" value="KAJ4430527.1"/>
    <property type="molecule type" value="Genomic_DNA"/>
</dbReference>
<dbReference type="Proteomes" id="UP001148838">
    <property type="component" value="Unassembled WGS sequence"/>
</dbReference>
<evidence type="ECO:0008006" key="4">
    <source>
        <dbReference type="Google" id="ProtNLM"/>
    </source>
</evidence>
<protein>
    <recommendedName>
        <fullName evidence="4">Endonuclease/exonuclease/phosphatase domain-containing protein</fullName>
    </recommendedName>
</protein>
<name>A0ABQ8S8Y4_PERAM</name>
<accession>A0ABQ8S8Y4</accession>
<proteinExistence type="predicted"/>
<feature type="compositionally biased region" description="Basic and acidic residues" evidence="1">
    <location>
        <begin position="102"/>
        <end position="116"/>
    </location>
</feature>
<feature type="compositionally biased region" description="Basic residues" evidence="1">
    <location>
        <begin position="49"/>
        <end position="64"/>
    </location>
</feature>